<protein>
    <submittedName>
        <fullName evidence="1">Uncharacterized protein</fullName>
    </submittedName>
</protein>
<dbReference type="AlphaFoldDB" id="A0AAV9Z0T4"/>
<dbReference type="Proteomes" id="UP001362999">
    <property type="component" value="Unassembled WGS sequence"/>
</dbReference>
<evidence type="ECO:0000313" key="1">
    <source>
        <dbReference type="EMBL" id="KAK6966763.1"/>
    </source>
</evidence>
<accession>A0AAV9Z0T4</accession>
<sequence length="164" mass="18417">MCPKWYTNHGSVTANGLTGPVDVLYGLKRKLLELKRLNRATRVDYDWLKRTTSRHKCTGSIEYVSLVGLQNHALQVTGVLARFRDIDFNGYRHCVDPNTPIEAIWNPARQHPSRDVKVGDNPTARTLSFGKEIEEHAIQQGNVRVNNGMQQDIGELAAHSSPLS</sequence>
<dbReference type="EMBL" id="JAWWNJ010000256">
    <property type="protein sequence ID" value="KAK6966763.1"/>
    <property type="molecule type" value="Genomic_DNA"/>
</dbReference>
<organism evidence="1 2">
    <name type="scientific">Favolaschia claudopus</name>
    <dbReference type="NCBI Taxonomy" id="2862362"/>
    <lineage>
        <taxon>Eukaryota</taxon>
        <taxon>Fungi</taxon>
        <taxon>Dikarya</taxon>
        <taxon>Basidiomycota</taxon>
        <taxon>Agaricomycotina</taxon>
        <taxon>Agaricomycetes</taxon>
        <taxon>Agaricomycetidae</taxon>
        <taxon>Agaricales</taxon>
        <taxon>Marasmiineae</taxon>
        <taxon>Mycenaceae</taxon>
        <taxon>Favolaschia</taxon>
    </lineage>
</organism>
<reference evidence="1 2" key="1">
    <citation type="journal article" date="2024" name="J Genomics">
        <title>Draft genome sequencing and assembly of Favolaschia claudopus CIRM-BRFM 2984 isolated from oak limbs.</title>
        <authorList>
            <person name="Navarro D."/>
            <person name="Drula E."/>
            <person name="Chaduli D."/>
            <person name="Cazenave R."/>
            <person name="Ahrendt S."/>
            <person name="Wang J."/>
            <person name="Lipzen A."/>
            <person name="Daum C."/>
            <person name="Barry K."/>
            <person name="Grigoriev I.V."/>
            <person name="Favel A."/>
            <person name="Rosso M.N."/>
            <person name="Martin F."/>
        </authorList>
    </citation>
    <scope>NUCLEOTIDE SEQUENCE [LARGE SCALE GENOMIC DNA]</scope>
    <source>
        <strain evidence="1 2">CIRM-BRFM 2984</strain>
    </source>
</reference>
<name>A0AAV9Z0T4_9AGAR</name>
<gene>
    <name evidence="1" type="ORF">R3P38DRAFT_2815758</name>
</gene>
<comment type="caution">
    <text evidence="1">The sequence shown here is derived from an EMBL/GenBank/DDBJ whole genome shotgun (WGS) entry which is preliminary data.</text>
</comment>
<evidence type="ECO:0000313" key="2">
    <source>
        <dbReference type="Proteomes" id="UP001362999"/>
    </source>
</evidence>
<keyword evidence="2" id="KW-1185">Reference proteome</keyword>
<proteinExistence type="predicted"/>